<dbReference type="EMBL" id="JAQLKE010000023">
    <property type="protein sequence ID" value="MDB7084729.1"/>
    <property type="molecule type" value="Genomic_DNA"/>
</dbReference>
<evidence type="ECO:0000313" key="5">
    <source>
        <dbReference type="Proteomes" id="UP001211987"/>
    </source>
</evidence>
<dbReference type="Proteomes" id="UP001211987">
    <property type="component" value="Unassembled WGS sequence"/>
</dbReference>
<evidence type="ECO:0000256" key="1">
    <source>
        <dbReference type="SAM" id="MobiDB-lite"/>
    </source>
</evidence>
<feature type="region of interest" description="Disordered" evidence="1">
    <location>
        <begin position="125"/>
        <end position="160"/>
    </location>
</feature>
<name>A0AB35IMW8_9FIRM</name>
<keyword evidence="3" id="KW-0732">Signal</keyword>
<evidence type="ECO:0000256" key="2">
    <source>
        <dbReference type="SAM" id="Phobius"/>
    </source>
</evidence>
<sequence length="193" mass="22329">MKKTIFILSAVMICFLQIRAADAVNVAVLKFHVDVTEEGFDPDLRVRLDGAELKKDGKRITETWRIDEVGTEWSYFVEDGSYCIRVYDSNSGNWVYTYNQEAFMVDENHTRYDFDIKVSRPEGWVETEEETVEEPHKYAEEKDGSYSEAEEQAEDKEKDTVKETNGSFWKLGITAIVGISMIVLAIYYVFVKK</sequence>
<dbReference type="AlphaFoldDB" id="A0AB35IMW8"/>
<proteinExistence type="predicted"/>
<keyword evidence="2" id="KW-0472">Membrane</keyword>
<dbReference type="RefSeq" id="WP_118672307.1">
    <property type="nucleotide sequence ID" value="NZ_CAXMZF010000001.1"/>
</dbReference>
<comment type="caution">
    <text evidence="4">The sequence shown here is derived from an EMBL/GenBank/DDBJ whole genome shotgun (WGS) entry which is preliminary data.</text>
</comment>
<reference evidence="4" key="1">
    <citation type="submission" date="2023-01" db="EMBL/GenBank/DDBJ databases">
        <title>Human gut microbiome strain richness.</title>
        <authorList>
            <person name="Chen-Liaw A."/>
        </authorList>
    </citation>
    <scope>NUCLEOTIDE SEQUENCE</scope>
    <source>
        <strain evidence="4">1001217st2_G6_1001217B_191108</strain>
    </source>
</reference>
<feature type="chain" id="PRO_5044220334" evidence="3">
    <location>
        <begin position="24"/>
        <end position="193"/>
    </location>
</feature>
<evidence type="ECO:0000256" key="3">
    <source>
        <dbReference type="SAM" id="SignalP"/>
    </source>
</evidence>
<evidence type="ECO:0000313" key="4">
    <source>
        <dbReference type="EMBL" id="MDB7084729.1"/>
    </source>
</evidence>
<accession>A0AB35IMW8</accession>
<keyword evidence="2" id="KW-1133">Transmembrane helix</keyword>
<feature type="compositionally biased region" description="Basic and acidic residues" evidence="1">
    <location>
        <begin position="133"/>
        <end position="145"/>
    </location>
</feature>
<protein>
    <submittedName>
        <fullName evidence="4">Uncharacterized protein</fullName>
    </submittedName>
</protein>
<keyword evidence="2" id="KW-0812">Transmembrane</keyword>
<gene>
    <name evidence="4" type="ORF">PM738_13025</name>
</gene>
<feature type="signal peptide" evidence="3">
    <location>
        <begin position="1"/>
        <end position="23"/>
    </location>
</feature>
<organism evidence="4 5">
    <name type="scientific">Thomasclavelia ramosa</name>
    <dbReference type="NCBI Taxonomy" id="1547"/>
    <lineage>
        <taxon>Bacteria</taxon>
        <taxon>Bacillati</taxon>
        <taxon>Bacillota</taxon>
        <taxon>Erysipelotrichia</taxon>
        <taxon>Erysipelotrichales</taxon>
        <taxon>Coprobacillaceae</taxon>
        <taxon>Thomasclavelia</taxon>
    </lineage>
</organism>
<feature type="transmembrane region" description="Helical" evidence="2">
    <location>
        <begin position="168"/>
        <end position="190"/>
    </location>
</feature>